<proteinExistence type="predicted"/>
<dbReference type="OrthoDB" id="504708at2759"/>
<dbReference type="EMBL" id="JAACFV010000099">
    <property type="protein sequence ID" value="KAF7505859.1"/>
    <property type="molecule type" value="Genomic_DNA"/>
</dbReference>
<dbReference type="InterPro" id="IPR018959">
    <property type="entry name" value="DUF1989"/>
</dbReference>
<name>A0A8H7AD39_9EURO</name>
<keyword evidence="3" id="KW-1185">Reference proteome</keyword>
<evidence type="ECO:0000313" key="3">
    <source>
        <dbReference type="Proteomes" id="UP000606974"/>
    </source>
</evidence>
<dbReference type="Pfam" id="PF09347">
    <property type="entry name" value="DUF1989"/>
    <property type="match status" value="1"/>
</dbReference>
<accession>A0A8H7AD39</accession>
<organism evidence="2 3">
    <name type="scientific">Endocarpon pusillum</name>
    <dbReference type="NCBI Taxonomy" id="364733"/>
    <lineage>
        <taxon>Eukaryota</taxon>
        <taxon>Fungi</taxon>
        <taxon>Dikarya</taxon>
        <taxon>Ascomycota</taxon>
        <taxon>Pezizomycotina</taxon>
        <taxon>Eurotiomycetes</taxon>
        <taxon>Chaetothyriomycetidae</taxon>
        <taxon>Verrucariales</taxon>
        <taxon>Verrucariaceae</taxon>
        <taxon>Endocarpon</taxon>
    </lineage>
</organism>
<evidence type="ECO:0000259" key="1">
    <source>
        <dbReference type="Pfam" id="PF09347"/>
    </source>
</evidence>
<dbReference type="PANTHER" id="PTHR31527:SF0">
    <property type="entry name" value="RE64534P"/>
    <property type="match status" value="1"/>
</dbReference>
<dbReference type="PANTHER" id="PTHR31527">
    <property type="entry name" value="RE64534P"/>
    <property type="match status" value="1"/>
</dbReference>
<gene>
    <name evidence="2" type="ORF">GJ744_012481</name>
</gene>
<dbReference type="AlphaFoldDB" id="A0A8H7AD39"/>
<dbReference type="Proteomes" id="UP000606974">
    <property type="component" value="Unassembled WGS sequence"/>
</dbReference>
<comment type="caution">
    <text evidence="2">The sequence shown here is derived from an EMBL/GenBank/DDBJ whole genome shotgun (WGS) entry which is preliminary data.</text>
</comment>
<reference evidence="2" key="1">
    <citation type="submission" date="2020-02" db="EMBL/GenBank/DDBJ databases">
        <authorList>
            <person name="Palmer J.M."/>
        </authorList>
    </citation>
    <scope>NUCLEOTIDE SEQUENCE</scope>
    <source>
        <strain evidence="2">EPUS1.4</strain>
        <tissue evidence="2">Thallus</tissue>
    </source>
</reference>
<feature type="domain" description="DUF1989" evidence="1">
    <location>
        <begin position="5"/>
        <end position="68"/>
    </location>
</feature>
<protein>
    <recommendedName>
        <fullName evidence="1">DUF1989 domain-containing protein</fullName>
    </recommendedName>
</protein>
<sequence>MDEKLGQKGHRSCATNIAEVMKPYGMKSHLEVTHPFNVFQNTPNYTIKALNTSRPGDYIQFEALKDTVCAVSCCPYDLNGFNGGPVTDIAIVTNINHEHKTYILASSYMYSVS</sequence>
<evidence type="ECO:0000313" key="2">
    <source>
        <dbReference type="EMBL" id="KAF7505859.1"/>
    </source>
</evidence>